<evidence type="ECO:0000313" key="3">
    <source>
        <dbReference type="Proteomes" id="UP000078272"/>
    </source>
</evidence>
<reference evidence="2 3" key="1">
    <citation type="journal article" date="2016" name="Front. Microbiol.">
        <title>Genomic Resource of Rice Seed Associated Bacteria.</title>
        <authorList>
            <person name="Midha S."/>
            <person name="Bansal K."/>
            <person name="Sharma S."/>
            <person name="Kumar N."/>
            <person name="Patil P.P."/>
            <person name="Chaudhry V."/>
            <person name="Patil P.B."/>
        </authorList>
    </citation>
    <scope>NUCLEOTIDE SEQUENCE [LARGE SCALE GENOMIC DNA]</scope>
    <source>
        <strain evidence="2 3">NS226</strain>
    </source>
</reference>
<feature type="domain" description="N-acetyltransferase" evidence="1">
    <location>
        <begin position="9"/>
        <end position="174"/>
    </location>
</feature>
<dbReference type="STRING" id="401562.NS365_15005"/>
<dbReference type="SUPFAM" id="SSF55729">
    <property type="entry name" value="Acyl-CoA N-acyltransferases (Nat)"/>
    <property type="match status" value="1"/>
</dbReference>
<dbReference type="InterPro" id="IPR016181">
    <property type="entry name" value="Acyl_CoA_acyltransferase"/>
</dbReference>
<proteinExistence type="predicted"/>
<dbReference type="Pfam" id="PF00583">
    <property type="entry name" value="Acetyltransf_1"/>
    <property type="match status" value="1"/>
</dbReference>
<dbReference type="GO" id="GO:0016747">
    <property type="term" value="F:acyltransferase activity, transferring groups other than amino-acyl groups"/>
    <property type="evidence" value="ECO:0007669"/>
    <property type="project" value="InterPro"/>
</dbReference>
<protein>
    <recommendedName>
        <fullName evidence="1">N-acetyltransferase domain-containing protein</fullName>
    </recommendedName>
</protein>
<dbReference type="PROSITE" id="PS51186">
    <property type="entry name" value="GNAT"/>
    <property type="match status" value="1"/>
</dbReference>
<dbReference type="Proteomes" id="UP000078272">
    <property type="component" value="Unassembled WGS sequence"/>
</dbReference>
<accession>A0A175R6W2</accession>
<evidence type="ECO:0000259" key="1">
    <source>
        <dbReference type="PROSITE" id="PS51186"/>
    </source>
</evidence>
<dbReference type="Gene3D" id="3.40.630.30">
    <property type="match status" value="1"/>
</dbReference>
<dbReference type="EMBL" id="LDPZ01000042">
    <property type="protein sequence ID" value="KTQ88154.1"/>
    <property type="molecule type" value="Genomic_DNA"/>
</dbReference>
<gene>
    <name evidence="2" type="ORF">NS226_17325</name>
</gene>
<dbReference type="OrthoDB" id="572496at2"/>
<sequence length="174" mass="18388">MTRPGPASHRIRGMEPGDLPAVCAIAATSGVGLGSDASLKALLPRYEVFVAALDHGPIVGFAAAAPLSLLAGEADGDGSEGCFWIGALAVDPAHRRHGLGTALLGAVTARANWFFCRALGLSDAREASAIRFAERHRFLAVDPENWTPALRKQIGAQCPDGASLRERRLLIRWL</sequence>
<dbReference type="RefSeq" id="WP_058636009.1">
    <property type="nucleotide sequence ID" value="NZ_LDPZ01000042.1"/>
</dbReference>
<dbReference type="AlphaFoldDB" id="A0A175R6W2"/>
<evidence type="ECO:0000313" key="2">
    <source>
        <dbReference type="EMBL" id="KTQ88154.1"/>
    </source>
</evidence>
<organism evidence="2 3">
    <name type="scientific">Aureimonas ureilytica</name>
    <dbReference type="NCBI Taxonomy" id="401562"/>
    <lineage>
        <taxon>Bacteria</taxon>
        <taxon>Pseudomonadati</taxon>
        <taxon>Pseudomonadota</taxon>
        <taxon>Alphaproteobacteria</taxon>
        <taxon>Hyphomicrobiales</taxon>
        <taxon>Aurantimonadaceae</taxon>
        <taxon>Aureimonas</taxon>
    </lineage>
</organism>
<comment type="caution">
    <text evidence="2">The sequence shown here is derived from an EMBL/GenBank/DDBJ whole genome shotgun (WGS) entry which is preliminary data.</text>
</comment>
<dbReference type="InterPro" id="IPR000182">
    <property type="entry name" value="GNAT_dom"/>
</dbReference>
<dbReference type="PATRIC" id="fig|401562.3.peg.3397"/>
<dbReference type="CDD" id="cd04301">
    <property type="entry name" value="NAT_SF"/>
    <property type="match status" value="1"/>
</dbReference>
<name>A0A175R6W2_9HYPH</name>